<comment type="similarity">
    <text evidence="1">Belongs to the type-I restriction system S methylase family.</text>
</comment>
<evidence type="ECO:0000256" key="1">
    <source>
        <dbReference type="ARBA" id="ARBA00010923"/>
    </source>
</evidence>
<dbReference type="PANTHER" id="PTHR30408">
    <property type="entry name" value="TYPE-1 RESTRICTION ENZYME ECOKI SPECIFICITY PROTEIN"/>
    <property type="match status" value="1"/>
</dbReference>
<keyword evidence="5" id="KW-0255">Endonuclease</keyword>
<dbReference type="GO" id="GO:0009307">
    <property type="term" value="P:DNA restriction-modification system"/>
    <property type="evidence" value="ECO:0007669"/>
    <property type="project" value="UniProtKB-KW"/>
</dbReference>
<keyword evidence="3" id="KW-0238">DNA-binding</keyword>
<dbReference type="Proteomes" id="UP000517694">
    <property type="component" value="Unassembled WGS sequence"/>
</dbReference>
<dbReference type="SUPFAM" id="SSF116734">
    <property type="entry name" value="DNA methylase specificity domain"/>
    <property type="match status" value="2"/>
</dbReference>
<accession>A0A7X1I500</accession>
<dbReference type="Gene3D" id="3.90.220.20">
    <property type="entry name" value="DNA methylase specificity domains"/>
    <property type="match status" value="2"/>
</dbReference>
<dbReference type="InterPro" id="IPR044946">
    <property type="entry name" value="Restrct_endonuc_typeI_TRD_sf"/>
</dbReference>
<evidence type="ECO:0000256" key="3">
    <source>
        <dbReference type="ARBA" id="ARBA00023125"/>
    </source>
</evidence>
<reference evidence="5 6" key="1">
    <citation type="submission" date="2020-08" db="EMBL/GenBank/DDBJ databases">
        <title>Whole-Genome Sequence of French Clinical Streptomyces mexicanus Strain Q0842.</title>
        <authorList>
            <person name="Boxberger M."/>
            <person name="La Scola B."/>
        </authorList>
    </citation>
    <scope>NUCLEOTIDE SEQUENCE [LARGE SCALE GENOMIC DNA]</scope>
    <source>
        <strain evidence="5 6">Marseille-Q0842</strain>
    </source>
</reference>
<dbReference type="InterPro" id="IPR052021">
    <property type="entry name" value="Type-I_RS_S_subunit"/>
</dbReference>
<sequence>MSEWERVRFDQLASSERWAFSIGPFGSKVTTSDYCEDGVPFIRGVNLSQGVFLDDDFVFISEEKAKEIASALVKPGDIVFTRKGTVGQVSMIPRAPRYEKYAISGSQVKARLDERRAVAEFYYYWFRSPAGQHSILAHAVTTGVPSLANSLQSIRGLVVPKPPLSEQAAVAAVLGVLDDKIAVNERIAATSRELALALFIQAIAEDADMEVGVESVACALTRGIAPKYSESPDDLLVLNQKCIRDGRVSLAPSRRTQRERVKAPKLLMKNDVLVNSTGVGTLGRVARWTLDEAATVDSHITIVRFDEAQVDPVCAGFAILRAQPEIEEMGEGSTGQTELRRTQLGELAITLPSKERQQALRPKLDALEARADQALRESQALATLRDTLLPQLMSGRLRVKDAEKIVEDAT</sequence>
<dbReference type="GO" id="GO:0004519">
    <property type="term" value="F:endonuclease activity"/>
    <property type="evidence" value="ECO:0007669"/>
    <property type="project" value="UniProtKB-KW"/>
</dbReference>
<dbReference type="RefSeq" id="WP_159670748.1">
    <property type="nucleotide sequence ID" value="NZ_JACMHY010000014.1"/>
</dbReference>
<keyword evidence="5" id="KW-0540">Nuclease</keyword>
<keyword evidence="2" id="KW-0680">Restriction system</keyword>
<dbReference type="OrthoDB" id="9798929at2"/>
<name>A0A7X1I500_9ACTN</name>
<feature type="domain" description="Type I restriction modification DNA specificity" evidence="4">
    <location>
        <begin position="29"/>
        <end position="187"/>
    </location>
</feature>
<dbReference type="EMBL" id="JACMHY010000014">
    <property type="protein sequence ID" value="MBC2868890.1"/>
    <property type="molecule type" value="Genomic_DNA"/>
</dbReference>
<keyword evidence="6" id="KW-1185">Reference proteome</keyword>
<dbReference type="InterPro" id="IPR000055">
    <property type="entry name" value="Restrct_endonuc_typeI_TRD"/>
</dbReference>
<comment type="caution">
    <text evidence="5">The sequence shown here is derived from an EMBL/GenBank/DDBJ whole genome shotgun (WGS) entry which is preliminary data.</text>
</comment>
<evidence type="ECO:0000313" key="6">
    <source>
        <dbReference type="Proteomes" id="UP000517694"/>
    </source>
</evidence>
<protein>
    <submittedName>
        <fullName evidence="5">Restriction endonuclease subunit S</fullName>
    </submittedName>
</protein>
<gene>
    <name evidence="5" type="ORF">H1R13_29155</name>
</gene>
<proteinExistence type="inferred from homology"/>
<keyword evidence="5" id="KW-0378">Hydrolase</keyword>
<evidence type="ECO:0000259" key="4">
    <source>
        <dbReference type="Pfam" id="PF01420"/>
    </source>
</evidence>
<dbReference type="PANTHER" id="PTHR30408:SF12">
    <property type="entry name" value="TYPE I RESTRICTION ENZYME MJAVIII SPECIFICITY SUBUNIT"/>
    <property type="match status" value="1"/>
</dbReference>
<evidence type="ECO:0000313" key="5">
    <source>
        <dbReference type="EMBL" id="MBC2868890.1"/>
    </source>
</evidence>
<organism evidence="5 6">
    <name type="scientific">Streptomyces mexicanus</name>
    <dbReference type="NCBI Taxonomy" id="178566"/>
    <lineage>
        <taxon>Bacteria</taxon>
        <taxon>Bacillati</taxon>
        <taxon>Actinomycetota</taxon>
        <taxon>Actinomycetes</taxon>
        <taxon>Kitasatosporales</taxon>
        <taxon>Streptomycetaceae</taxon>
        <taxon>Streptomyces</taxon>
    </lineage>
</organism>
<evidence type="ECO:0000256" key="2">
    <source>
        <dbReference type="ARBA" id="ARBA00022747"/>
    </source>
</evidence>
<dbReference type="AlphaFoldDB" id="A0A7X1I500"/>
<dbReference type="Pfam" id="PF01420">
    <property type="entry name" value="Methylase_S"/>
    <property type="match status" value="1"/>
</dbReference>
<dbReference type="GO" id="GO:0003677">
    <property type="term" value="F:DNA binding"/>
    <property type="evidence" value="ECO:0007669"/>
    <property type="project" value="UniProtKB-KW"/>
</dbReference>